<dbReference type="PROSITE" id="PS51257">
    <property type="entry name" value="PROKAR_LIPOPROTEIN"/>
    <property type="match status" value="1"/>
</dbReference>
<evidence type="ECO:0000256" key="2">
    <source>
        <dbReference type="ARBA" id="ARBA00023136"/>
    </source>
</evidence>
<evidence type="ECO:0000256" key="5">
    <source>
        <dbReference type="SAM" id="MobiDB-lite"/>
    </source>
</evidence>
<proteinExistence type="predicted"/>
<feature type="region of interest" description="Disordered" evidence="5">
    <location>
        <begin position="186"/>
        <end position="251"/>
    </location>
</feature>
<evidence type="ECO:0000256" key="4">
    <source>
        <dbReference type="PROSITE-ProRule" id="PRU00473"/>
    </source>
</evidence>
<dbReference type="PANTHER" id="PTHR30329">
    <property type="entry name" value="STATOR ELEMENT OF FLAGELLAR MOTOR COMPLEX"/>
    <property type="match status" value="1"/>
</dbReference>
<evidence type="ECO:0000256" key="3">
    <source>
        <dbReference type="ARBA" id="ARBA00023237"/>
    </source>
</evidence>
<dbReference type="InterPro" id="IPR036737">
    <property type="entry name" value="OmpA-like_sf"/>
</dbReference>
<dbReference type="PROSITE" id="PS51123">
    <property type="entry name" value="OMPA_2"/>
    <property type="match status" value="1"/>
</dbReference>
<sequence length="543" mass="58289">MTHHKRTTLASIGLLTAGALVLSGCGAVGELRDRILDGTRTDPTGRPTEPSAMPTVEEDFPYTKQGRLFLDTGDDTQTEMSITALERTDDHTVLYVDHTYLDDVSGSVQRMSTPPTLIDPVSGRVYPMLRTPDGEDTYGSYTDSGKFPIYEGVPREFRYYFPRVPADVRQLTFVGSGMGAMTGIPVQDVEKEQPAPASPNVDEYENTEPPEGTSITFPVERPAEDAKSGVTDLESFVDSKEASTTREGDTETIALHSDVMFEFDKSELTGEATEIVRKAAESLKANVDPEESRITVIGHSDGKGGDGYNAKLSEQRADTVSRILKKELGGDYRFSTEGRGATDPVAEEGGADDEEARARNRRVEFSYKVSRDSAKGGARDGRSEAEGALGSAARNVGSPAPFEAEDGDVAGTATEGDVRLDVHPLVRDGAYLIGTVSLTNTGEDPVELDLSGGEGRRKGGPTKFGKGTLGGFQLIEPETDLVRYVAQMRVGEDEYAGLAEELQALQPGEAYRAIAVFPAPASKVTELSLHAGPFGEIEDVPVS</sequence>
<dbReference type="InterPro" id="IPR006665">
    <property type="entry name" value="OmpA-like"/>
</dbReference>
<evidence type="ECO:0000256" key="1">
    <source>
        <dbReference type="ARBA" id="ARBA00004442"/>
    </source>
</evidence>
<comment type="subcellular location">
    <subcellularLocation>
        <location evidence="1">Cell outer membrane</location>
    </subcellularLocation>
</comment>
<organism evidence="7 8">
    <name type="scientific">Murinocardiopsis flavida</name>
    <dbReference type="NCBI Taxonomy" id="645275"/>
    <lineage>
        <taxon>Bacteria</taxon>
        <taxon>Bacillati</taxon>
        <taxon>Actinomycetota</taxon>
        <taxon>Actinomycetes</taxon>
        <taxon>Streptosporangiales</taxon>
        <taxon>Nocardiopsidaceae</taxon>
        <taxon>Murinocardiopsis</taxon>
    </lineage>
</organism>
<dbReference type="PRINTS" id="PR01021">
    <property type="entry name" value="OMPADOMAIN"/>
</dbReference>
<dbReference type="GO" id="GO:0009279">
    <property type="term" value="C:cell outer membrane"/>
    <property type="evidence" value="ECO:0007669"/>
    <property type="project" value="UniProtKB-SubCell"/>
</dbReference>
<feature type="compositionally biased region" description="Acidic residues" evidence="5">
    <location>
        <begin position="345"/>
        <end position="355"/>
    </location>
</feature>
<dbReference type="Proteomes" id="UP000240542">
    <property type="component" value="Unassembled WGS sequence"/>
</dbReference>
<evidence type="ECO:0000313" key="7">
    <source>
        <dbReference type="EMBL" id="PSK99507.1"/>
    </source>
</evidence>
<dbReference type="Pfam" id="PF00691">
    <property type="entry name" value="OmpA"/>
    <property type="match status" value="1"/>
</dbReference>
<feature type="compositionally biased region" description="Basic and acidic residues" evidence="5">
    <location>
        <begin position="369"/>
        <end position="385"/>
    </location>
</feature>
<keyword evidence="3" id="KW-0998">Cell outer membrane</keyword>
<dbReference type="EMBL" id="PYGA01000003">
    <property type="protein sequence ID" value="PSK99507.1"/>
    <property type="molecule type" value="Genomic_DNA"/>
</dbReference>
<dbReference type="CDD" id="cd07185">
    <property type="entry name" value="OmpA_C-like"/>
    <property type="match status" value="1"/>
</dbReference>
<keyword evidence="8" id="KW-1185">Reference proteome</keyword>
<dbReference type="OrthoDB" id="5243843at2"/>
<dbReference type="InterPro" id="IPR050330">
    <property type="entry name" value="Bact_OuterMem_StrucFunc"/>
</dbReference>
<comment type="caution">
    <text evidence="7">The sequence shown here is derived from an EMBL/GenBank/DDBJ whole genome shotgun (WGS) entry which is preliminary data.</text>
</comment>
<feature type="compositionally biased region" description="Basic and acidic residues" evidence="5">
    <location>
        <begin position="237"/>
        <end position="249"/>
    </location>
</feature>
<feature type="region of interest" description="Disordered" evidence="5">
    <location>
        <begin position="369"/>
        <end position="404"/>
    </location>
</feature>
<keyword evidence="2 4" id="KW-0472">Membrane</keyword>
<dbReference type="Gene3D" id="3.30.1330.60">
    <property type="entry name" value="OmpA-like domain"/>
    <property type="match status" value="1"/>
</dbReference>
<evidence type="ECO:0000313" key="8">
    <source>
        <dbReference type="Proteomes" id="UP000240542"/>
    </source>
</evidence>
<gene>
    <name evidence="7" type="ORF">CLV63_103232</name>
</gene>
<protein>
    <submittedName>
        <fullName evidence="7">Outer membrane protein OmpA-like peptidoglycan-associated protein</fullName>
    </submittedName>
</protein>
<dbReference type="AlphaFoldDB" id="A0A2P8DQK5"/>
<dbReference type="SUPFAM" id="SSF103088">
    <property type="entry name" value="OmpA-like"/>
    <property type="match status" value="1"/>
</dbReference>
<dbReference type="InterPro" id="IPR006664">
    <property type="entry name" value="OMP_bac"/>
</dbReference>
<reference evidence="7 8" key="1">
    <citation type="submission" date="2018-03" db="EMBL/GenBank/DDBJ databases">
        <title>Genomic Encyclopedia of Archaeal and Bacterial Type Strains, Phase II (KMG-II): from individual species to whole genera.</title>
        <authorList>
            <person name="Goeker M."/>
        </authorList>
    </citation>
    <scope>NUCLEOTIDE SEQUENCE [LARGE SCALE GENOMIC DNA]</scope>
    <source>
        <strain evidence="7 8">DSM 45312</strain>
    </source>
</reference>
<feature type="region of interest" description="Disordered" evidence="5">
    <location>
        <begin position="334"/>
        <end position="357"/>
    </location>
</feature>
<feature type="domain" description="OmpA-like" evidence="6">
    <location>
        <begin position="248"/>
        <end position="371"/>
    </location>
</feature>
<dbReference type="PANTHER" id="PTHR30329:SF21">
    <property type="entry name" value="LIPOPROTEIN YIAD-RELATED"/>
    <property type="match status" value="1"/>
</dbReference>
<dbReference type="RefSeq" id="WP_106581905.1">
    <property type="nucleotide sequence ID" value="NZ_PYGA01000003.1"/>
</dbReference>
<accession>A0A2P8DQK5</accession>
<evidence type="ECO:0000259" key="6">
    <source>
        <dbReference type="PROSITE" id="PS51123"/>
    </source>
</evidence>
<name>A0A2P8DQK5_9ACTN</name>
<feature type="region of interest" description="Disordered" evidence="5">
    <location>
        <begin position="37"/>
        <end position="56"/>
    </location>
</feature>